<evidence type="ECO:0000313" key="3">
    <source>
        <dbReference type="Proteomes" id="UP000484076"/>
    </source>
</evidence>
<organism evidence="2 3">
    <name type="scientific">Fertoeibacter niger</name>
    <dbReference type="NCBI Taxonomy" id="2656921"/>
    <lineage>
        <taxon>Bacteria</taxon>
        <taxon>Pseudomonadati</taxon>
        <taxon>Pseudomonadota</taxon>
        <taxon>Alphaproteobacteria</taxon>
        <taxon>Rhodobacterales</taxon>
        <taxon>Paracoccaceae</taxon>
        <taxon>Fertoeibacter</taxon>
    </lineage>
</organism>
<accession>A0A8X8H607</accession>
<dbReference type="Pfam" id="PF09898">
    <property type="entry name" value="DUF2125"/>
    <property type="match status" value="1"/>
</dbReference>
<keyword evidence="3" id="KW-1185">Reference proteome</keyword>
<evidence type="ECO:0000313" key="2">
    <source>
        <dbReference type="EMBL" id="NUB46343.1"/>
    </source>
</evidence>
<keyword evidence="1" id="KW-0732">Signal</keyword>
<feature type="chain" id="PRO_5036501373" evidence="1">
    <location>
        <begin position="24"/>
        <end position="505"/>
    </location>
</feature>
<dbReference type="EMBL" id="WHUT02000014">
    <property type="protein sequence ID" value="NUB46343.1"/>
    <property type="molecule type" value="Genomic_DNA"/>
</dbReference>
<comment type="caution">
    <text evidence="2">The sequence shown here is derived from an EMBL/GenBank/DDBJ whole genome shotgun (WGS) entry which is preliminary data.</text>
</comment>
<dbReference type="AlphaFoldDB" id="A0A8X8H607"/>
<feature type="signal peptide" evidence="1">
    <location>
        <begin position="1"/>
        <end position="23"/>
    </location>
</feature>
<dbReference type="Proteomes" id="UP000484076">
    <property type="component" value="Unassembled WGS sequence"/>
</dbReference>
<reference evidence="2" key="1">
    <citation type="submission" date="2020-05" db="EMBL/GenBank/DDBJ databases">
        <title>Fertoebacter nigrum gen. nov., sp. nov., a new member of the family Rhodobacteraceae.</title>
        <authorList>
            <person name="Szuroczki S."/>
            <person name="Abbaszade G."/>
            <person name="Buni D."/>
            <person name="Schumann P."/>
            <person name="Toth E."/>
        </authorList>
    </citation>
    <scope>NUCLEOTIDE SEQUENCE</scope>
    <source>
        <strain evidence="2">RG-N-1a</strain>
    </source>
</reference>
<gene>
    <name evidence="2" type="ORF">GEU84_018280</name>
</gene>
<sequence>MTKWTLAGSTALATLAFGGMAQAQVTPEQVWQNWKDLSATYGQQMSATRESRNGDTFSVEGLRIVAEQEGVLVVAEIDDVDFTDLGDGTVEITMSPAYPMTITVDPEEGETEQTIIEVAISQPGLSVIAGGSAAETSYDFSAPTVNLKVEGIDGVDAAAVDLTVDVTFTGLAGSYLISGTGTREMTSAFSADSMAMAIAAKDPDTSSSFDMTATVAALEGTSDSTLVEGAMDMAELTDALRAGFAASGGFTYGKTAFAMDFVDPTDSFKASGAAETGSFTFGLDEGSMAYGAGGTGVTMTVSGAQIPFPELTASYAEAGFDLLMPISKSDVAEDFRFVTRLVGLTVSDALWGMFDPGNVLPRDPATLVLDTSGRARLDYDIMDPAQAEAMASGAPGDLESLDVNELKLTVGGAELTGAGAFTFDNTDLVTFDGMPAPTGTLNLKLVGGNGLLDKLVQMGLIPDDQAMGARMMMGMFARPGDGVDTLTSTIEFKDKGLYANGQRLQ</sequence>
<protein>
    <submittedName>
        <fullName evidence="2">DUF2125 domain-containing protein</fullName>
    </submittedName>
</protein>
<dbReference type="InterPro" id="IPR018666">
    <property type="entry name" value="DUF2125"/>
</dbReference>
<name>A0A8X8H607_9RHOB</name>
<proteinExistence type="predicted"/>
<evidence type="ECO:0000256" key="1">
    <source>
        <dbReference type="SAM" id="SignalP"/>
    </source>
</evidence>